<feature type="region of interest" description="Disordered" evidence="1">
    <location>
        <begin position="627"/>
        <end position="655"/>
    </location>
</feature>
<feature type="region of interest" description="Disordered" evidence="1">
    <location>
        <begin position="40"/>
        <end position="107"/>
    </location>
</feature>
<feature type="compositionally biased region" description="Polar residues" evidence="1">
    <location>
        <begin position="280"/>
        <end position="291"/>
    </location>
</feature>
<organism evidence="2 3">
    <name type="scientific">Rhodotorula taiwanensis</name>
    <dbReference type="NCBI Taxonomy" id="741276"/>
    <lineage>
        <taxon>Eukaryota</taxon>
        <taxon>Fungi</taxon>
        <taxon>Dikarya</taxon>
        <taxon>Basidiomycota</taxon>
        <taxon>Pucciniomycotina</taxon>
        <taxon>Microbotryomycetes</taxon>
        <taxon>Sporidiobolales</taxon>
        <taxon>Sporidiobolaceae</taxon>
        <taxon>Rhodotorula</taxon>
    </lineage>
</organism>
<dbReference type="Pfam" id="PF14976">
    <property type="entry name" value="YPEH2ZP"/>
    <property type="match status" value="1"/>
</dbReference>
<feature type="compositionally biased region" description="Basic and acidic residues" evidence="1">
    <location>
        <begin position="643"/>
        <end position="655"/>
    </location>
</feature>
<proteinExistence type="predicted"/>
<gene>
    <name evidence="2" type="ORF">BMF94_1956</name>
</gene>
<dbReference type="AlphaFoldDB" id="A0A2S5BDY7"/>
<feature type="region of interest" description="Disordered" evidence="1">
    <location>
        <begin position="1"/>
        <end position="21"/>
    </location>
</feature>
<name>A0A2S5BDY7_9BASI</name>
<comment type="caution">
    <text evidence="2">The sequence shown here is derived from an EMBL/GenBank/DDBJ whole genome shotgun (WGS) entry which is preliminary data.</text>
</comment>
<feature type="compositionally biased region" description="Polar residues" evidence="1">
    <location>
        <begin position="891"/>
        <end position="904"/>
    </location>
</feature>
<feature type="compositionally biased region" description="Polar residues" evidence="1">
    <location>
        <begin position="863"/>
        <end position="883"/>
    </location>
</feature>
<feature type="region of interest" description="Disordered" evidence="1">
    <location>
        <begin position="970"/>
        <end position="993"/>
    </location>
</feature>
<dbReference type="Proteomes" id="UP000237144">
    <property type="component" value="Unassembled WGS sequence"/>
</dbReference>
<evidence type="ECO:0000313" key="2">
    <source>
        <dbReference type="EMBL" id="POY74980.1"/>
    </source>
</evidence>
<keyword evidence="3" id="KW-1185">Reference proteome</keyword>
<feature type="region of interest" description="Disordered" evidence="1">
    <location>
        <begin position="356"/>
        <end position="412"/>
    </location>
</feature>
<protein>
    <submittedName>
        <fullName evidence="2">Uncharacterized protein</fullName>
    </submittedName>
</protein>
<dbReference type="OrthoDB" id="2526683at2759"/>
<feature type="region of interest" description="Disordered" evidence="1">
    <location>
        <begin position="429"/>
        <end position="457"/>
    </location>
</feature>
<feature type="region of interest" description="Disordered" evidence="1">
    <location>
        <begin position="779"/>
        <end position="811"/>
    </location>
</feature>
<feature type="region of interest" description="Disordered" evidence="1">
    <location>
        <begin position="280"/>
        <end position="331"/>
    </location>
</feature>
<feature type="region of interest" description="Disordered" evidence="1">
    <location>
        <begin position="204"/>
        <end position="226"/>
    </location>
</feature>
<dbReference type="InterPro" id="IPR026768">
    <property type="entry name" value="YPEH2ZP"/>
</dbReference>
<evidence type="ECO:0000313" key="3">
    <source>
        <dbReference type="Proteomes" id="UP000237144"/>
    </source>
</evidence>
<sequence>MNRPGDTGESSDATLTAGAQLGDHQRTLLQLIAAAPNATANPAAIDRSGATPASHEHQPRDGLQRLLGDPYRDESSSTGEGRANDGSAERPTTRVEPSGQESEDDLAFASSSLRAGAVARRRRLSSMPSRLNPYRIPEQDRTALLEAALVEDDIDGGPDMVEQGDQLVGDTGWLRLAGSRPGAEGDAEVSPEERRAVRRMLLARTDFANQDPAAGRNPSDGEDDDEVYHQSSLFADDFTGAEREMPSIWRNDPLSVPRLSALPRGGRNVRLATNGALSVSASPAGASTQPPSSDPAAVRPSAEDTDEAHRPFRSVGIDLRTPRVPRDYSNGMSTSEIAQSLLDDPNTNPALRALLRGPSTVSGSTPSTTTLASAGSATTTGDATTPEAMTQTGPSRPIDRSTSRVPRNYTRRQDLVTYYQELRQRLPEPLRSSIRIRPSPGAGPQPAVATSDTESEPEMDQYAIDQMMARLRSPGVDHPPRQELGLRRTARSFFEPSDRTEANANETGRLLYPGFDYDSDSDTVHGPGADQSRPFVHATRASPRRRTREETNALMGATLRSKKSVWLLYCGSDGANGDGPLPAGFSHASTRASNPHDTPDAAFSSGCGALVCSRALLDGVPDKVFSDGRDSFEQPAASSDLPPRADKVSDLEGEGAGERVGARGWKKCKGCVTRDIACTRCGNVLGYRLLRPCVGCSISRPTYTTYASAVTNDPRSPNGSLRPVLSAGGVTGGGVVDGLLFHFRRAAVTPVPRLVGMAPAEELCADTVALRSLLAETEHDVDEDEIPRQGRRGPSAASRLREKSPQVGDKMMWKHIPSPQRDFEAGLVGEPSDWISPSSETWWLDHAIVKHSRKRSAGAAFADSSNGASFNPDSLSSARTTAGPSGLASITPPTGSPLRSSLSRSHAIRVRVPISNAHPASSISAESPADSYDRFRHDASDFARRVRQRYGDPSASDSTVVTSLARAGYGSGFATEPHEEESSLSSGREVVGR</sequence>
<evidence type="ECO:0000256" key="1">
    <source>
        <dbReference type="SAM" id="MobiDB-lite"/>
    </source>
</evidence>
<dbReference type="EMBL" id="PJQD01000020">
    <property type="protein sequence ID" value="POY74980.1"/>
    <property type="molecule type" value="Genomic_DNA"/>
</dbReference>
<feature type="compositionally biased region" description="Low complexity" evidence="1">
    <location>
        <begin position="357"/>
        <end position="390"/>
    </location>
</feature>
<reference evidence="2 3" key="1">
    <citation type="journal article" date="2018" name="Front. Microbiol.">
        <title>Prospects for Fungal Bioremediation of Acidic Radioactive Waste Sites: Characterization and Genome Sequence of Rhodotorula taiwanensis MD1149.</title>
        <authorList>
            <person name="Tkavc R."/>
            <person name="Matrosova V.Y."/>
            <person name="Grichenko O.E."/>
            <person name="Gostincar C."/>
            <person name="Volpe R.P."/>
            <person name="Klimenkova P."/>
            <person name="Gaidamakova E.K."/>
            <person name="Zhou C.E."/>
            <person name="Stewart B.J."/>
            <person name="Lyman M.G."/>
            <person name="Malfatti S.A."/>
            <person name="Rubinfeld B."/>
            <person name="Courtot M."/>
            <person name="Singh J."/>
            <person name="Dalgard C.L."/>
            <person name="Hamilton T."/>
            <person name="Frey K.G."/>
            <person name="Gunde-Cimerman N."/>
            <person name="Dugan L."/>
            <person name="Daly M.J."/>
        </authorList>
    </citation>
    <scope>NUCLEOTIDE SEQUENCE [LARGE SCALE GENOMIC DNA]</scope>
    <source>
        <strain evidence="2 3">MD1149</strain>
    </source>
</reference>
<feature type="compositionally biased region" description="Basic and acidic residues" evidence="1">
    <location>
        <begin position="54"/>
        <end position="63"/>
    </location>
</feature>
<accession>A0A2S5BDY7</accession>
<feature type="region of interest" description="Disordered" evidence="1">
    <location>
        <begin position="861"/>
        <end position="904"/>
    </location>
</feature>